<name>A0A1I7WAJ9_HETBA</name>
<protein>
    <submittedName>
        <fullName evidence="2">Uncharacterized protein</fullName>
    </submittedName>
</protein>
<organism evidence="1 2">
    <name type="scientific">Heterorhabditis bacteriophora</name>
    <name type="common">Entomopathogenic nematode worm</name>
    <dbReference type="NCBI Taxonomy" id="37862"/>
    <lineage>
        <taxon>Eukaryota</taxon>
        <taxon>Metazoa</taxon>
        <taxon>Ecdysozoa</taxon>
        <taxon>Nematoda</taxon>
        <taxon>Chromadorea</taxon>
        <taxon>Rhabditida</taxon>
        <taxon>Rhabditina</taxon>
        <taxon>Rhabditomorpha</taxon>
        <taxon>Strongyloidea</taxon>
        <taxon>Heterorhabditidae</taxon>
        <taxon>Heterorhabditis</taxon>
    </lineage>
</organism>
<accession>A0A1I7WAJ9</accession>
<evidence type="ECO:0000313" key="2">
    <source>
        <dbReference type="WBParaSite" id="Hba_01691"/>
    </source>
</evidence>
<reference evidence="2" key="1">
    <citation type="submission" date="2016-11" db="UniProtKB">
        <authorList>
            <consortium name="WormBaseParasite"/>
        </authorList>
    </citation>
    <scope>IDENTIFICATION</scope>
</reference>
<proteinExistence type="predicted"/>
<dbReference type="WBParaSite" id="Hba_01691">
    <property type="protein sequence ID" value="Hba_01691"/>
    <property type="gene ID" value="Hba_01691"/>
</dbReference>
<sequence length="98" mass="11539">MRRIDGDNRQLETVNDLQSAISKAWNEIDESVIRNLVNILQAVEVIVLEMLYVQHLELGSVYNAFRSNANNLFAWASQQTHLLWILFLHDARKEERRF</sequence>
<evidence type="ECO:0000313" key="1">
    <source>
        <dbReference type="Proteomes" id="UP000095283"/>
    </source>
</evidence>
<dbReference type="AlphaFoldDB" id="A0A1I7WAJ9"/>
<dbReference type="Proteomes" id="UP000095283">
    <property type="component" value="Unplaced"/>
</dbReference>
<keyword evidence="1" id="KW-1185">Reference proteome</keyword>